<feature type="compositionally biased region" description="Acidic residues" evidence="3">
    <location>
        <begin position="1"/>
        <end position="17"/>
    </location>
</feature>
<name>K2RKS0_MACPH</name>
<dbReference type="GO" id="GO:0008270">
    <property type="term" value="F:zinc ion binding"/>
    <property type="evidence" value="ECO:0007669"/>
    <property type="project" value="InterPro"/>
</dbReference>
<dbReference type="STRING" id="1126212.K2RKS0"/>
<proteinExistence type="predicted"/>
<evidence type="ECO:0000256" key="2">
    <source>
        <dbReference type="ARBA" id="ARBA00023242"/>
    </source>
</evidence>
<reference evidence="5 6" key="1">
    <citation type="journal article" date="2012" name="BMC Genomics">
        <title>Tools to kill: Genome of one of the most destructive plant pathogenic fungi Macrophomina phaseolina.</title>
        <authorList>
            <person name="Islam M.S."/>
            <person name="Haque M.S."/>
            <person name="Islam M.M."/>
            <person name="Emdad E.M."/>
            <person name="Halim A."/>
            <person name="Hossen Q.M.M."/>
            <person name="Hossain M.Z."/>
            <person name="Ahmed B."/>
            <person name="Rahim S."/>
            <person name="Rahman M.S."/>
            <person name="Alam M.M."/>
            <person name="Hou S."/>
            <person name="Wan X."/>
            <person name="Saito J.A."/>
            <person name="Alam M."/>
        </authorList>
    </citation>
    <scope>NUCLEOTIDE SEQUENCE [LARGE SCALE GENOMIC DNA]</scope>
    <source>
        <strain evidence="5 6">MS6</strain>
    </source>
</reference>
<dbReference type="AlphaFoldDB" id="K2RKS0"/>
<sequence>MDDFSADEDASELEEERGLEPTPLAIEDAPYDDAMCDDNLLDLGVQFGRMRITERIGGFVRPKLAQELTEALKEVPELFPDPNEPHPISRQIHPSSYLMPGPDYLAPSASFFFPSSRKHNLLQSLPAKSMSDTLLKQYWLAVHPVAPCVHRPSFERQYATFWRDISNGLEPRPSLQALVLAAMLSASVSLSEDTVTSEYGTTKSELVENFKEATEAALSRANVVRTTKLETLQAFVMYLVCLSSSTTTLHL</sequence>
<dbReference type="HOGENOM" id="CLU_1107311_0_0_1"/>
<dbReference type="GO" id="GO:0003677">
    <property type="term" value="F:DNA binding"/>
    <property type="evidence" value="ECO:0007669"/>
    <property type="project" value="InterPro"/>
</dbReference>
<comment type="subcellular location">
    <subcellularLocation>
        <location evidence="1">Nucleus</location>
    </subcellularLocation>
</comment>
<gene>
    <name evidence="5" type="ORF">MPH_12147</name>
</gene>
<dbReference type="GO" id="GO:0005634">
    <property type="term" value="C:nucleus"/>
    <property type="evidence" value="ECO:0007669"/>
    <property type="project" value="UniProtKB-SubCell"/>
</dbReference>
<accession>K2RKS0</accession>
<dbReference type="InterPro" id="IPR007219">
    <property type="entry name" value="XnlR_reg_dom"/>
</dbReference>
<keyword evidence="2" id="KW-0539">Nucleus</keyword>
<evidence type="ECO:0000256" key="1">
    <source>
        <dbReference type="ARBA" id="ARBA00004123"/>
    </source>
</evidence>
<feature type="region of interest" description="Disordered" evidence="3">
    <location>
        <begin position="1"/>
        <end position="22"/>
    </location>
</feature>
<protein>
    <submittedName>
        <fullName evidence="5">Transcription factor fungi</fullName>
    </submittedName>
</protein>
<dbReference type="PANTHER" id="PTHR31001:SF40">
    <property type="entry name" value="ZN(II)2CYS6 TRANSCRIPTION FACTOR (EUROFUNG)"/>
    <property type="match status" value="1"/>
</dbReference>
<evidence type="ECO:0000259" key="4">
    <source>
        <dbReference type="Pfam" id="PF04082"/>
    </source>
</evidence>
<dbReference type="InParanoid" id="K2RKS0"/>
<comment type="caution">
    <text evidence="5">The sequence shown here is derived from an EMBL/GenBank/DDBJ whole genome shotgun (WGS) entry which is preliminary data.</text>
</comment>
<evidence type="ECO:0000313" key="6">
    <source>
        <dbReference type="Proteomes" id="UP000007129"/>
    </source>
</evidence>
<dbReference type="VEuPathDB" id="FungiDB:MPH_12147"/>
<dbReference type="InterPro" id="IPR050613">
    <property type="entry name" value="Sec_Metabolite_Reg"/>
</dbReference>
<evidence type="ECO:0000256" key="3">
    <source>
        <dbReference type="SAM" id="MobiDB-lite"/>
    </source>
</evidence>
<dbReference type="PANTHER" id="PTHR31001">
    <property type="entry name" value="UNCHARACTERIZED TRANSCRIPTIONAL REGULATORY PROTEIN"/>
    <property type="match status" value="1"/>
</dbReference>
<dbReference type="Proteomes" id="UP000007129">
    <property type="component" value="Unassembled WGS sequence"/>
</dbReference>
<evidence type="ECO:0000313" key="5">
    <source>
        <dbReference type="EMBL" id="EKG10764.1"/>
    </source>
</evidence>
<dbReference type="OrthoDB" id="424974at2759"/>
<dbReference type="Pfam" id="PF04082">
    <property type="entry name" value="Fungal_trans"/>
    <property type="match status" value="1"/>
</dbReference>
<dbReference type="eggNOG" id="ENOG502REJ9">
    <property type="taxonomic scope" value="Eukaryota"/>
</dbReference>
<dbReference type="GO" id="GO:0006351">
    <property type="term" value="P:DNA-templated transcription"/>
    <property type="evidence" value="ECO:0007669"/>
    <property type="project" value="InterPro"/>
</dbReference>
<organism evidence="5 6">
    <name type="scientific">Macrophomina phaseolina (strain MS6)</name>
    <name type="common">Charcoal rot fungus</name>
    <dbReference type="NCBI Taxonomy" id="1126212"/>
    <lineage>
        <taxon>Eukaryota</taxon>
        <taxon>Fungi</taxon>
        <taxon>Dikarya</taxon>
        <taxon>Ascomycota</taxon>
        <taxon>Pezizomycotina</taxon>
        <taxon>Dothideomycetes</taxon>
        <taxon>Dothideomycetes incertae sedis</taxon>
        <taxon>Botryosphaeriales</taxon>
        <taxon>Botryosphaeriaceae</taxon>
        <taxon>Macrophomina</taxon>
    </lineage>
</organism>
<dbReference type="EMBL" id="AHHD01000504">
    <property type="protein sequence ID" value="EKG10764.1"/>
    <property type="molecule type" value="Genomic_DNA"/>
</dbReference>
<dbReference type="CDD" id="cd12148">
    <property type="entry name" value="fungal_TF_MHR"/>
    <property type="match status" value="1"/>
</dbReference>
<feature type="domain" description="Xylanolytic transcriptional activator regulatory" evidence="4">
    <location>
        <begin position="135"/>
        <end position="247"/>
    </location>
</feature>